<evidence type="ECO:0000313" key="2">
    <source>
        <dbReference type="EMBL" id="MBD7909443.1"/>
    </source>
</evidence>
<dbReference type="InterPro" id="IPR012454">
    <property type="entry name" value="DUF1659"/>
</dbReference>
<dbReference type="Pfam" id="PF07872">
    <property type="entry name" value="DUF1659"/>
    <property type="match status" value="1"/>
</dbReference>
<dbReference type="RefSeq" id="WP_191691640.1">
    <property type="nucleotide sequence ID" value="NZ_JACSQY010000013.1"/>
</dbReference>
<name>A0ABR8PMQ0_9BACL</name>
<dbReference type="EMBL" id="JACSQY010000013">
    <property type="protein sequence ID" value="MBD7909443.1"/>
    <property type="molecule type" value="Genomic_DNA"/>
</dbReference>
<accession>A0ABR8PMQ0</accession>
<keyword evidence="3" id="KW-1185">Reference proteome</keyword>
<evidence type="ECO:0000259" key="1">
    <source>
        <dbReference type="Pfam" id="PF07872"/>
    </source>
</evidence>
<evidence type="ECO:0000313" key="3">
    <source>
        <dbReference type="Proteomes" id="UP000659496"/>
    </source>
</evidence>
<gene>
    <name evidence="2" type="ORF">H9659_13985</name>
</gene>
<feature type="domain" description="DUF1659" evidence="1">
    <location>
        <begin position="6"/>
        <end position="72"/>
    </location>
</feature>
<sequence length="73" mass="7960">MAAALEFQTAVGKIFYNAGSTPDGRLIRKSQTYRFIEQNATPANLQLALSSLGQLSAMTVMSYEKIVTSEITD</sequence>
<organism evidence="2 3">
    <name type="scientific">Sporosarcina gallistercoris</name>
    <dbReference type="NCBI Taxonomy" id="2762245"/>
    <lineage>
        <taxon>Bacteria</taxon>
        <taxon>Bacillati</taxon>
        <taxon>Bacillota</taxon>
        <taxon>Bacilli</taxon>
        <taxon>Bacillales</taxon>
        <taxon>Caryophanaceae</taxon>
        <taxon>Sporosarcina</taxon>
    </lineage>
</organism>
<dbReference type="Proteomes" id="UP000659496">
    <property type="component" value="Unassembled WGS sequence"/>
</dbReference>
<reference evidence="2 3" key="1">
    <citation type="submission" date="2020-08" db="EMBL/GenBank/DDBJ databases">
        <title>A Genomic Blueprint of the Chicken Gut Microbiome.</title>
        <authorList>
            <person name="Gilroy R."/>
            <person name="Ravi A."/>
            <person name="Getino M."/>
            <person name="Pursley I."/>
            <person name="Horton D.L."/>
            <person name="Alikhan N.-F."/>
            <person name="Baker D."/>
            <person name="Gharbi K."/>
            <person name="Hall N."/>
            <person name="Watson M."/>
            <person name="Adriaenssens E.M."/>
            <person name="Foster-Nyarko E."/>
            <person name="Jarju S."/>
            <person name="Secka A."/>
            <person name="Antonio M."/>
            <person name="Oren A."/>
            <person name="Chaudhuri R."/>
            <person name="La Ragione R.M."/>
            <person name="Hildebrand F."/>
            <person name="Pallen M.J."/>
        </authorList>
    </citation>
    <scope>NUCLEOTIDE SEQUENCE [LARGE SCALE GENOMIC DNA]</scope>
    <source>
        <strain evidence="2 3">Sa3CUA8</strain>
    </source>
</reference>
<protein>
    <recommendedName>
        <fullName evidence="1">DUF1659 domain-containing protein</fullName>
    </recommendedName>
</protein>
<proteinExistence type="predicted"/>
<comment type="caution">
    <text evidence="2">The sequence shown here is derived from an EMBL/GenBank/DDBJ whole genome shotgun (WGS) entry which is preliminary data.</text>
</comment>